<organism evidence="6 7">
    <name type="scientific">Mycobacterium yunnanensis</name>
    <dbReference type="NCBI Taxonomy" id="368477"/>
    <lineage>
        <taxon>Bacteria</taxon>
        <taxon>Bacillati</taxon>
        <taxon>Actinomycetota</taxon>
        <taxon>Actinomycetes</taxon>
        <taxon>Mycobacteriales</taxon>
        <taxon>Mycobacteriaceae</taxon>
        <taxon>Mycobacterium</taxon>
    </lineage>
</organism>
<dbReference type="EMBL" id="JACKVK010000013">
    <property type="protein sequence ID" value="MCV7424084.1"/>
    <property type="molecule type" value="Genomic_DNA"/>
</dbReference>
<feature type="DNA-binding region" description="H-T-H motif" evidence="4">
    <location>
        <begin position="30"/>
        <end position="49"/>
    </location>
</feature>
<evidence type="ECO:0000256" key="3">
    <source>
        <dbReference type="ARBA" id="ARBA00023163"/>
    </source>
</evidence>
<dbReference type="Gene3D" id="1.10.357.10">
    <property type="entry name" value="Tetracycline Repressor, domain 2"/>
    <property type="match status" value="1"/>
</dbReference>
<dbReference type="InterPro" id="IPR036271">
    <property type="entry name" value="Tet_transcr_reg_TetR-rel_C_sf"/>
</dbReference>
<evidence type="ECO:0000313" key="6">
    <source>
        <dbReference type="EMBL" id="MCV7424084.1"/>
    </source>
</evidence>
<name>A0A9X3BVV3_9MYCO</name>
<dbReference type="RefSeq" id="WP_263999062.1">
    <property type="nucleotide sequence ID" value="NZ_JACKVK010000013.1"/>
</dbReference>
<proteinExistence type="predicted"/>
<dbReference type="Proteomes" id="UP001141629">
    <property type="component" value="Unassembled WGS sequence"/>
</dbReference>
<evidence type="ECO:0000313" key="7">
    <source>
        <dbReference type="Proteomes" id="UP001141629"/>
    </source>
</evidence>
<comment type="caution">
    <text evidence="6">The sequence shown here is derived from an EMBL/GenBank/DDBJ whole genome shotgun (WGS) entry which is preliminary data.</text>
</comment>
<keyword evidence="7" id="KW-1185">Reference proteome</keyword>
<dbReference type="AlphaFoldDB" id="A0A9X3BVV3"/>
<dbReference type="InterPro" id="IPR050109">
    <property type="entry name" value="HTH-type_TetR-like_transc_reg"/>
</dbReference>
<dbReference type="InterPro" id="IPR001647">
    <property type="entry name" value="HTH_TetR"/>
</dbReference>
<dbReference type="GO" id="GO:0000976">
    <property type="term" value="F:transcription cis-regulatory region binding"/>
    <property type="evidence" value="ECO:0007669"/>
    <property type="project" value="TreeGrafter"/>
</dbReference>
<reference evidence="6" key="2">
    <citation type="journal article" date="2022" name="BMC Genomics">
        <title>Comparative genome analysis of mycobacteria focusing on tRNA and non-coding RNA.</title>
        <authorList>
            <person name="Behra P.R.K."/>
            <person name="Pettersson B.M.F."/>
            <person name="Ramesh M."/>
            <person name="Das S."/>
            <person name="Dasgupta S."/>
            <person name="Kirsebom L.A."/>
        </authorList>
    </citation>
    <scope>NUCLEOTIDE SEQUENCE</scope>
    <source>
        <strain evidence="6">DSM 44838</strain>
    </source>
</reference>
<reference evidence="6" key="1">
    <citation type="submission" date="2020-07" db="EMBL/GenBank/DDBJ databases">
        <authorList>
            <person name="Pettersson B.M.F."/>
            <person name="Behra P.R.K."/>
            <person name="Ramesh M."/>
            <person name="Das S."/>
            <person name="Dasgupta S."/>
            <person name="Kirsebom L.A."/>
        </authorList>
    </citation>
    <scope>NUCLEOTIDE SEQUENCE</scope>
    <source>
        <strain evidence="6">DSM 44838</strain>
    </source>
</reference>
<dbReference type="PANTHER" id="PTHR30055:SF234">
    <property type="entry name" value="HTH-TYPE TRANSCRIPTIONAL REGULATOR BETI"/>
    <property type="match status" value="1"/>
</dbReference>
<gene>
    <name evidence="6" type="ORF">H7K45_26360</name>
</gene>
<dbReference type="Pfam" id="PF00440">
    <property type="entry name" value="TetR_N"/>
    <property type="match status" value="1"/>
</dbReference>
<evidence type="ECO:0000256" key="2">
    <source>
        <dbReference type="ARBA" id="ARBA00023125"/>
    </source>
</evidence>
<dbReference type="PANTHER" id="PTHR30055">
    <property type="entry name" value="HTH-TYPE TRANSCRIPTIONAL REGULATOR RUTR"/>
    <property type="match status" value="1"/>
</dbReference>
<accession>A0A9X3BVV3</accession>
<feature type="domain" description="HTH tetR-type" evidence="5">
    <location>
        <begin position="7"/>
        <end position="67"/>
    </location>
</feature>
<evidence type="ECO:0000256" key="1">
    <source>
        <dbReference type="ARBA" id="ARBA00023015"/>
    </source>
</evidence>
<dbReference type="PRINTS" id="PR00455">
    <property type="entry name" value="HTHTETR"/>
</dbReference>
<protein>
    <submittedName>
        <fullName evidence="6">TetR/AcrR family transcriptional regulator</fullName>
    </submittedName>
</protein>
<dbReference type="InterPro" id="IPR009057">
    <property type="entry name" value="Homeodomain-like_sf"/>
</dbReference>
<evidence type="ECO:0000256" key="4">
    <source>
        <dbReference type="PROSITE-ProRule" id="PRU00335"/>
    </source>
</evidence>
<keyword evidence="2 4" id="KW-0238">DNA-binding</keyword>
<dbReference type="SUPFAM" id="SSF46689">
    <property type="entry name" value="Homeodomain-like"/>
    <property type="match status" value="1"/>
</dbReference>
<keyword evidence="1" id="KW-0805">Transcription regulation</keyword>
<evidence type="ECO:0000259" key="5">
    <source>
        <dbReference type="PROSITE" id="PS50977"/>
    </source>
</evidence>
<dbReference type="SUPFAM" id="SSF48498">
    <property type="entry name" value="Tetracyclin repressor-like, C-terminal domain"/>
    <property type="match status" value="1"/>
</dbReference>
<dbReference type="GO" id="GO:0003700">
    <property type="term" value="F:DNA-binding transcription factor activity"/>
    <property type="evidence" value="ECO:0007669"/>
    <property type="project" value="TreeGrafter"/>
</dbReference>
<dbReference type="PROSITE" id="PS50977">
    <property type="entry name" value="HTH_TETR_2"/>
    <property type="match status" value="1"/>
</dbReference>
<keyword evidence="3" id="KW-0804">Transcription</keyword>
<sequence length="227" mass="24994">MSTPRRRAPRAGIVDAATKLFSEKGYAQTTMSDVARASGLQQSSLYYWFRSKEQLLQETLAVNRASLDFIAEVGPGSGSPALKLYRLLRFDAMQLALSPMDFNEIERIAHQQRADFHQFWRDYERLTQWVVDLIGAGVGEGKFVDCDKAQTAELLLSFGEGAQKRARLTAEAGDRVAAAVRIGEQVATLSLRGLLKRPGDVERLRTQAAAFDDVAVAMRGAGPADDD</sequence>